<evidence type="ECO:0000259" key="2">
    <source>
        <dbReference type="Pfam" id="PF01471"/>
    </source>
</evidence>
<evidence type="ECO:0000256" key="1">
    <source>
        <dbReference type="SAM" id="SignalP"/>
    </source>
</evidence>
<dbReference type="InterPro" id="IPR036366">
    <property type="entry name" value="PGBDSf"/>
</dbReference>
<accession>A0AAU7V6M8</accession>
<dbReference type="KEGG" id="sapp:SAC06_08810"/>
<feature type="chain" id="PRO_5043638857" evidence="1">
    <location>
        <begin position="25"/>
        <end position="149"/>
    </location>
</feature>
<name>A0AAU7V6M8_9ACTO</name>
<gene>
    <name evidence="3" type="ORF">SAC06_08810</name>
</gene>
<evidence type="ECO:0000313" key="3">
    <source>
        <dbReference type="EMBL" id="XBW07735.1"/>
    </source>
</evidence>
<reference evidence="3" key="1">
    <citation type="submission" date="2023-11" db="EMBL/GenBank/DDBJ databases">
        <title>Scrofimicrobium hongkongense sp. nov., isolated from a patient with peritonitis.</title>
        <authorList>
            <person name="Lao H.Y."/>
            <person name="Wong A.Y.P."/>
            <person name="Ng T.L."/>
            <person name="Wong R.Y.L."/>
            <person name="Yau M.C.Y."/>
            <person name="Lam J.Y.W."/>
            <person name="Siu G.K.H."/>
        </authorList>
    </citation>
    <scope>NUCLEOTIDE SEQUENCE</scope>
    <source>
        <strain evidence="3">R131</strain>
    </source>
</reference>
<sequence length="149" mass="15929">MKRSIITAAVGLFLSGAIVTPALAADSESTASGAIQPRATYECDSAIGKLLQSGRSTAAPAYAGSVDCWLDYDVQNYNHGTFMLQYYGLIKGEGFHELDADGYYGAATQSAIIKVQHAHAGLAVDGVYGKLTGSVMWWGDYYDSISQWK</sequence>
<dbReference type="SUPFAM" id="SSF47090">
    <property type="entry name" value="PGBD-like"/>
    <property type="match status" value="1"/>
</dbReference>
<protein>
    <submittedName>
        <fullName evidence="3">Peptidoglycan-binding domain-containing protein</fullName>
    </submittedName>
</protein>
<dbReference type="EMBL" id="CP138335">
    <property type="protein sequence ID" value="XBW07735.1"/>
    <property type="molecule type" value="Genomic_DNA"/>
</dbReference>
<dbReference type="InterPro" id="IPR002477">
    <property type="entry name" value="Peptidoglycan-bd-like"/>
</dbReference>
<dbReference type="Gene3D" id="1.10.101.10">
    <property type="entry name" value="PGBD-like superfamily/PGBD"/>
    <property type="match status" value="1"/>
</dbReference>
<feature type="domain" description="Peptidoglycan binding-like" evidence="2">
    <location>
        <begin position="94"/>
        <end position="133"/>
    </location>
</feature>
<keyword evidence="1" id="KW-0732">Signal</keyword>
<dbReference type="Pfam" id="PF01471">
    <property type="entry name" value="PG_binding_1"/>
    <property type="match status" value="1"/>
</dbReference>
<dbReference type="RefSeq" id="WP_350257937.1">
    <property type="nucleotide sequence ID" value="NZ_CP138335.1"/>
</dbReference>
<dbReference type="AlphaFoldDB" id="A0AAU7V6M8"/>
<dbReference type="InterPro" id="IPR036365">
    <property type="entry name" value="PGBD-like_sf"/>
</dbReference>
<proteinExistence type="predicted"/>
<organism evidence="3">
    <name type="scientific">Scrofimicrobium appendicitidis</name>
    <dbReference type="NCBI Taxonomy" id="3079930"/>
    <lineage>
        <taxon>Bacteria</taxon>
        <taxon>Bacillati</taxon>
        <taxon>Actinomycetota</taxon>
        <taxon>Actinomycetes</taxon>
        <taxon>Actinomycetales</taxon>
        <taxon>Actinomycetaceae</taxon>
        <taxon>Scrofimicrobium</taxon>
    </lineage>
</organism>
<feature type="signal peptide" evidence="1">
    <location>
        <begin position="1"/>
        <end position="24"/>
    </location>
</feature>